<dbReference type="Pfam" id="PF00271">
    <property type="entry name" value="Helicase_C"/>
    <property type="match status" value="1"/>
</dbReference>
<dbReference type="GO" id="GO:0003676">
    <property type="term" value="F:nucleic acid binding"/>
    <property type="evidence" value="ECO:0007669"/>
    <property type="project" value="InterPro"/>
</dbReference>
<feature type="region of interest" description="Disordered" evidence="12">
    <location>
        <begin position="565"/>
        <end position="795"/>
    </location>
</feature>
<dbReference type="OrthoDB" id="9805696at2"/>
<keyword evidence="6 11" id="KW-0067">ATP-binding</keyword>
<evidence type="ECO:0000256" key="2">
    <source>
        <dbReference type="ARBA" id="ARBA00022490"/>
    </source>
</evidence>
<feature type="compositionally biased region" description="Low complexity" evidence="12">
    <location>
        <begin position="701"/>
        <end position="720"/>
    </location>
</feature>
<dbReference type="Proteomes" id="UP000182944">
    <property type="component" value="Unassembled WGS sequence"/>
</dbReference>
<evidence type="ECO:0000256" key="5">
    <source>
        <dbReference type="ARBA" id="ARBA00022806"/>
    </source>
</evidence>
<evidence type="ECO:0000256" key="10">
    <source>
        <dbReference type="PROSITE-ProRule" id="PRU00552"/>
    </source>
</evidence>
<feature type="compositionally biased region" description="Low complexity" evidence="12">
    <location>
        <begin position="421"/>
        <end position="439"/>
    </location>
</feature>
<dbReference type="InterPro" id="IPR044742">
    <property type="entry name" value="DEAD/DEAH_RhlB"/>
</dbReference>
<dbReference type="EC" id="3.6.4.13" evidence="1"/>
<dbReference type="SMART" id="SM00490">
    <property type="entry name" value="HELICc"/>
    <property type="match status" value="1"/>
</dbReference>
<evidence type="ECO:0000256" key="3">
    <source>
        <dbReference type="ARBA" id="ARBA00022741"/>
    </source>
</evidence>
<dbReference type="SMART" id="SM00487">
    <property type="entry name" value="DEXDc"/>
    <property type="match status" value="1"/>
</dbReference>
<feature type="compositionally biased region" description="Basic and acidic residues" evidence="12">
    <location>
        <begin position="594"/>
        <end position="605"/>
    </location>
</feature>
<reference evidence="17" key="1">
    <citation type="submission" date="2016-10" db="EMBL/GenBank/DDBJ databases">
        <authorList>
            <person name="Varghese N."/>
            <person name="Submissions S."/>
        </authorList>
    </citation>
    <scope>NUCLEOTIDE SEQUENCE [LARGE SCALE GENOMIC DNA]</scope>
    <source>
        <strain evidence="17">DSM 29303</strain>
    </source>
</reference>
<dbReference type="PROSITE" id="PS51192">
    <property type="entry name" value="HELICASE_ATP_BIND_1"/>
    <property type="match status" value="1"/>
</dbReference>
<proteinExistence type="inferred from homology"/>
<dbReference type="PANTHER" id="PTHR47959:SF13">
    <property type="entry name" value="ATP-DEPENDENT RNA HELICASE RHLE"/>
    <property type="match status" value="1"/>
</dbReference>
<feature type="compositionally biased region" description="Low complexity" evidence="12">
    <location>
        <begin position="565"/>
        <end position="579"/>
    </location>
</feature>
<dbReference type="PANTHER" id="PTHR47959">
    <property type="entry name" value="ATP-DEPENDENT RNA HELICASE RHLE-RELATED"/>
    <property type="match status" value="1"/>
</dbReference>
<dbReference type="AlphaFoldDB" id="A0A1H2ZRL2"/>
<comment type="similarity">
    <text evidence="7 11">Belongs to the DEAD box helicase family.</text>
</comment>
<dbReference type="Pfam" id="PF00270">
    <property type="entry name" value="DEAD"/>
    <property type="match status" value="1"/>
</dbReference>
<evidence type="ECO:0000259" key="13">
    <source>
        <dbReference type="PROSITE" id="PS51192"/>
    </source>
</evidence>
<dbReference type="GO" id="GO:0016787">
    <property type="term" value="F:hydrolase activity"/>
    <property type="evidence" value="ECO:0007669"/>
    <property type="project" value="UniProtKB-KW"/>
</dbReference>
<keyword evidence="5 11" id="KW-0347">Helicase</keyword>
<comment type="catalytic activity">
    <reaction evidence="8">
        <text>ATP + H2O = ADP + phosphate + H(+)</text>
        <dbReference type="Rhea" id="RHEA:13065"/>
        <dbReference type="ChEBI" id="CHEBI:15377"/>
        <dbReference type="ChEBI" id="CHEBI:15378"/>
        <dbReference type="ChEBI" id="CHEBI:30616"/>
        <dbReference type="ChEBI" id="CHEBI:43474"/>
        <dbReference type="ChEBI" id="CHEBI:456216"/>
        <dbReference type="EC" id="3.6.4.13"/>
    </reaction>
</comment>
<feature type="compositionally biased region" description="Acidic residues" evidence="12">
    <location>
        <begin position="730"/>
        <end position="745"/>
    </location>
</feature>
<dbReference type="STRING" id="1545044.SAMN05444276_103194"/>
<dbReference type="GO" id="GO:0003724">
    <property type="term" value="F:RNA helicase activity"/>
    <property type="evidence" value="ECO:0007669"/>
    <property type="project" value="UniProtKB-EC"/>
</dbReference>
<dbReference type="GO" id="GO:0009266">
    <property type="term" value="P:response to temperature stimulus"/>
    <property type="evidence" value="ECO:0007669"/>
    <property type="project" value="UniProtKB-ARBA"/>
</dbReference>
<dbReference type="Gene3D" id="3.40.50.300">
    <property type="entry name" value="P-loop containing nucleotide triphosphate hydrolases"/>
    <property type="match status" value="2"/>
</dbReference>
<dbReference type="GO" id="GO:0042255">
    <property type="term" value="P:ribosome assembly"/>
    <property type="evidence" value="ECO:0007669"/>
    <property type="project" value="UniProtKB-ARBA"/>
</dbReference>
<dbReference type="EMBL" id="FNNA01000003">
    <property type="protein sequence ID" value="SDX19997.1"/>
    <property type="molecule type" value="Genomic_DNA"/>
</dbReference>
<dbReference type="GO" id="GO:0005524">
    <property type="term" value="F:ATP binding"/>
    <property type="evidence" value="ECO:0007669"/>
    <property type="project" value="UniProtKB-KW"/>
</dbReference>
<feature type="compositionally biased region" description="Low complexity" evidence="12">
    <location>
        <begin position="642"/>
        <end position="673"/>
    </location>
</feature>
<dbReference type="InterPro" id="IPR014014">
    <property type="entry name" value="RNA_helicase_DEAD_Q_motif"/>
</dbReference>
<feature type="short sequence motif" description="Q motif" evidence="10">
    <location>
        <begin position="2"/>
        <end position="30"/>
    </location>
</feature>
<evidence type="ECO:0000256" key="12">
    <source>
        <dbReference type="SAM" id="MobiDB-lite"/>
    </source>
</evidence>
<dbReference type="FunFam" id="3.40.50.300:FF:000108">
    <property type="entry name" value="ATP-dependent RNA helicase RhlE"/>
    <property type="match status" value="1"/>
</dbReference>
<dbReference type="InterPro" id="IPR050079">
    <property type="entry name" value="DEAD_box_RNA_helicase"/>
</dbReference>
<gene>
    <name evidence="16" type="ORF">SAMN05444276_103194</name>
</gene>
<dbReference type="PROSITE" id="PS51194">
    <property type="entry name" value="HELICASE_CTER"/>
    <property type="match status" value="1"/>
</dbReference>
<evidence type="ECO:0000313" key="16">
    <source>
        <dbReference type="EMBL" id="SDX19997.1"/>
    </source>
</evidence>
<feature type="compositionally biased region" description="Basic residues" evidence="12">
    <location>
        <begin position="607"/>
        <end position="616"/>
    </location>
</feature>
<feature type="compositionally biased region" description="Basic residues" evidence="12">
    <location>
        <begin position="752"/>
        <end position="767"/>
    </location>
</feature>
<feature type="compositionally biased region" description="Basic residues" evidence="12">
    <location>
        <begin position="676"/>
        <end position="685"/>
    </location>
</feature>
<evidence type="ECO:0000256" key="11">
    <source>
        <dbReference type="RuleBase" id="RU000492"/>
    </source>
</evidence>
<feature type="compositionally biased region" description="Basic and acidic residues" evidence="12">
    <location>
        <begin position="625"/>
        <end position="641"/>
    </location>
</feature>
<feature type="compositionally biased region" description="Basic and acidic residues" evidence="12">
    <location>
        <begin position="395"/>
        <end position="405"/>
    </location>
</feature>
<dbReference type="InterPro" id="IPR011545">
    <property type="entry name" value="DEAD/DEAH_box_helicase_dom"/>
</dbReference>
<keyword evidence="3 11" id="KW-0547">Nucleotide-binding</keyword>
<evidence type="ECO:0000259" key="15">
    <source>
        <dbReference type="PROSITE" id="PS51195"/>
    </source>
</evidence>
<dbReference type="InterPro" id="IPR014001">
    <property type="entry name" value="Helicase_ATP-bd"/>
</dbReference>
<dbReference type="PROSITE" id="PS51195">
    <property type="entry name" value="Q_MOTIF"/>
    <property type="match status" value="1"/>
</dbReference>
<dbReference type="SUPFAM" id="SSF52540">
    <property type="entry name" value="P-loop containing nucleoside triphosphate hydrolases"/>
    <property type="match status" value="1"/>
</dbReference>
<evidence type="ECO:0000259" key="14">
    <source>
        <dbReference type="PROSITE" id="PS51194"/>
    </source>
</evidence>
<feature type="domain" description="Helicase ATP-binding" evidence="13">
    <location>
        <begin position="33"/>
        <end position="207"/>
    </location>
</feature>
<dbReference type="CDD" id="cd00268">
    <property type="entry name" value="DEADc"/>
    <property type="match status" value="1"/>
</dbReference>
<feature type="compositionally biased region" description="Basic and acidic residues" evidence="12">
    <location>
        <begin position="442"/>
        <end position="538"/>
    </location>
</feature>
<keyword evidence="4 11" id="KW-0378">Hydrolase</keyword>
<feature type="domain" description="Helicase C-terminal" evidence="14">
    <location>
        <begin position="240"/>
        <end position="388"/>
    </location>
</feature>
<dbReference type="PROSITE" id="PS00039">
    <property type="entry name" value="DEAD_ATP_HELICASE"/>
    <property type="match status" value="1"/>
</dbReference>
<evidence type="ECO:0000256" key="7">
    <source>
        <dbReference type="ARBA" id="ARBA00038437"/>
    </source>
</evidence>
<evidence type="ECO:0000313" key="17">
    <source>
        <dbReference type="Proteomes" id="UP000182944"/>
    </source>
</evidence>
<feature type="compositionally biased region" description="Basic and acidic residues" evidence="12">
    <location>
        <begin position="691"/>
        <end position="700"/>
    </location>
</feature>
<keyword evidence="17" id="KW-1185">Reference proteome</keyword>
<feature type="domain" description="DEAD-box RNA helicase Q" evidence="15">
    <location>
        <begin position="2"/>
        <end position="30"/>
    </location>
</feature>
<sequence>MTKFSDLKLDPKVLKAVAEAGYETPTPIQLGAIPPALEGRDVLGIAQTGTGKTASFTLPMITLLGRGRARARMPRSLVLCPTRELAAQVAENFDTYASHTRLTKALLIGGVSFGEQDKLIDRGVDVLIATPGRLLDHFERGKLLLTGVQIMVVDEADRMLDMGFIPDIERIFQLTPALTRQTLFFSATMAPEIERITNTFLNAPVRIEVARQATTSETITQKLVELTPTRKDQSAKQKRELLRALIDAEGEGLKNAIIFCNRKTEVDVVAKSLKKHGYDAAPIHGDLDQRVRMATLDGFRDGTLRFLVASDVAARGLDIPAVSHVVNFDLPSHAEDYVHRIGRTGRAGRLGTAISIATPADEKYLAAIENLVKQSLPRAEKPEGFSLSEAAQSAPRERSERERGPRAGSRVRTRGRRSEAAAKPAAEVEALPEAIEVAASPEPRRDERRDERASDDRRGDDRRTEDRRTDERRGEDRGERRSGERGERNGDRRNDRAADRNGDRREDRNGDRRDERRDERKDDRRDDRRERYRDRDRGPAVLGMGDHVPEFLTTSFAEAIAITDARSAASARAEAAGAERTGDDTRSEAQPAERPARSEGDEAAPRSRSRRGRGRGRGSDAASDSNREAEGAAEAPVHETSPEATPAEVTAEATVEAVTETPAPEAADAAPEAPAKPRRTRTRRKPAAELPEEREAREAEATPAETAEPAPVTADPAPDALPEERAAQEGETDGSTETGAEADAEADAKPAPKPRKPRAPHKPRATKAKADASDDAAPAAAPVAEATSGTVAGAE</sequence>
<organism evidence="16 17">
    <name type="scientific">Paracoccus sanguinis</name>
    <dbReference type="NCBI Taxonomy" id="1545044"/>
    <lineage>
        <taxon>Bacteria</taxon>
        <taxon>Pseudomonadati</taxon>
        <taxon>Pseudomonadota</taxon>
        <taxon>Alphaproteobacteria</taxon>
        <taxon>Rhodobacterales</taxon>
        <taxon>Paracoccaceae</taxon>
        <taxon>Paracoccus</taxon>
    </lineage>
</organism>
<name>A0A1H2ZRL2_9RHOB</name>
<dbReference type="InterPro" id="IPR027417">
    <property type="entry name" value="P-loop_NTPase"/>
</dbReference>
<accession>A0A1H2ZRL2</accession>
<evidence type="ECO:0000256" key="8">
    <source>
        <dbReference type="ARBA" id="ARBA00047984"/>
    </source>
</evidence>
<dbReference type="GO" id="GO:0005829">
    <property type="term" value="C:cytosol"/>
    <property type="evidence" value="ECO:0007669"/>
    <property type="project" value="TreeGrafter"/>
</dbReference>
<protein>
    <recommendedName>
        <fullName evidence="9">DEAD-box ATP-dependent RNA helicase RhpA</fullName>
        <ecNumber evidence="1">3.6.4.13</ecNumber>
    </recommendedName>
</protein>
<dbReference type="CDD" id="cd18787">
    <property type="entry name" value="SF2_C_DEAD"/>
    <property type="match status" value="1"/>
</dbReference>
<dbReference type="InterPro" id="IPR001650">
    <property type="entry name" value="Helicase_C-like"/>
</dbReference>
<evidence type="ECO:0000256" key="4">
    <source>
        <dbReference type="ARBA" id="ARBA00022801"/>
    </source>
</evidence>
<evidence type="ECO:0000256" key="6">
    <source>
        <dbReference type="ARBA" id="ARBA00022840"/>
    </source>
</evidence>
<keyword evidence="2" id="KW-0963">Cytoplasm</keyword>
<feature type="compositionally biased region" description="Low complexity" evidence="12">
    <location>
        <begin position="775"/>
        <end position="788"/>
    </location>
</feature>
<evidence type="ECO:0000256" key="9">
    <source>
        <dbReference type="ARBA" id="ARBA00074363"/>
    </source>
</evidence>
<feature type="region of interest" description="Disordered" evidence="12">
    <location>
        <begin position="380"/>
        <end position="548"/>
    </location>
</feature>
<evidence type="ECO:0000256" key="1">
    <source>
        <dbReference type="ARBA" id="ARBA00012552"/>
    </source>
</evidence>
<dbReference type="InterPro" id="IPR000629">
    <property type="entry name" value="RNA-helicase_DEAD-box_CS"/>
</dbReference>